<evidence type="ECO:0000256" key="4">
    <source>
        <dbReference type="ARBA" id="ARBA00022989"/>
    </source>
</evidence>
<dbReference type="OrthoDB" id="6730379at2759"/>
<keyword evidence="2" id="KW-0813">Transport</keyword>
<dbReference type="SUPFAM" id="SSF103473">
    <property type="entry name" value="MFS general substrate transporter"/>
    <property type="match status" value="1"/>
</dbReference>
<dbReference type="InterPro" id="IPR011701">
    <property type="entry name" value="MFS"/>
</dbReference>
<evidence type="ECO:0000256" key="2">
    <source>
        <dbReference type="ARBA" id="ARBA00022448"/>
    </source>
</evidence>
<feature type="transmembrane region" description="Helical" evidence="7">
    <location>
        <begin position="186"/>
        <end position="207"/>
    </location>
</feature>
<dbReference type="STRING" id="703135.A0A2A9NTT6"/>
<keyword evidence="3 7" id="KW-0812">Transmembrane</keyword>
<feature type="transmembrane region" description="Helical" evidence="7">
    <location>
        <begin position="286"/>
        <end position="306"/>
    </location>
</feature>
<reference evidence="8 9" key="1">
    <citation type="submission" date="2014-02" db="EMBL/GenBank/DDBJ databases">
        <title>Transposable element dynamics among asymbiotic and ectomycorrhizal Amanita fungi.</title>
        <authorList>
            <consortium name="DOE Joint Genome Institute"/>
            <person name="Hess J."/>
            <person name="Skrede I."/>
            <person name="Wolfe B."/>
            <person name="LaButti K."/>
            <person name="Ohm R.A."/>
            <person name="Grigoriev I.V."/>
            <person name="Pringle A."/>
        </authorList>
    </citation>
    <scope>NUCLEOTIDE SEQUENCE [LARGE SCALE GENOMIC DNA]</scope>
    <source>
        <strain evidence="8 9">SKay4041</strain>
    </source>
</reference>
<evidence type="ECO:0000256" key="5">
    <source>
        <dbReference type="ARBA" id="ARBA00023136"/>
    </source>
</evidence>
<feature type="region of interest" description="Disordered" evidence="6">
    <location>
        <begin position="1"/>
        <end position="47"/>
    </location>
</feature>
<evidence type="ECO:0000256" key="1">
    <source>
        <dbReference type="ARBA" id="ARBA00004141"/>
    </source>
</evidence>
<protein>
    <recommendedName>
        <fullName evidence="10">Major facilitator superfamily (MFS) profile domain-containing protein</fullName>
    </recommendedName>
</protein>
<evidence type="ECO:0000313" key="9">
    <source>
        <dbReference type="Proteomes" id="UP000242287"/>
    </source>
</evidence>
<comment type="subcellular location">
    <subcellularLocation>
        <location evidence="1">Membrane</location>
        <topology evidence="1">Multi-pass membrane protein</topology>
    </subcellularLocation>
</comment>
<feature type="transmembrane region" description="Helical" evidence="7">
    <location>
        <begin position="318"/>
        <end position="339"/>
    </location>
</feature>
<accession>A0A2A9NTT6</accession>
<keyword evidence="9" id="KW-1185">Reference proteome</keyword>
<feature type="transmembrane region" description="Helical" evidence="7">
    <location>
        <begin position="411"/>
        <end position="432"/>
    </location>
</feature>
<sequence>MYNPSPSLSSEKNVPCGTPLPSSPSSDLKQNASVSNISEASGTRVPTKGHDEAFEVLKTTNGKFHLVTEEENKRVLAKIDRHLMPIMFTIYFLQYMDKQTLSFSSVFGIRQNAHLVGDQYSWLGSILFIAEILCQPLSAYMLVKLRLSFYVPFILGAFEASVQAAFVLIGQIWYRRQEQGFRIAIWYSNNGWGNVFGSLIVYGLGHIKSRVLYTYQIVFLLLGLVTFFVGLISFYVFPDNPVRNRFLNAEEKVIAVERLRANQQGLETKEFKIAQTVEMFLDLKSWCWMTMMFVITIPVAGINIFGPMILQGLGFDSYQVMLLNVPFGVLQVSCIAAAFLASNKLRMKSPVLLLAMIPCITGTAMLLFLDRTSRNKPILLAAYYTLSAYTAVTPTLLNWQSTNVAGHTKKTSTTAFMVTGGFCGGMVGPLLFSPQEGPRFRKGLFALLIAFCAFSVLVCITVTYLRYLNRRNENRRILAGKRAKIIDISMLPVQDANALQLQNVIGHDAFKDMTDLQNEEFIYVY</sequence>
<evidence type="ECO:0008006" key="10">
    <source>
        <dbReference type="Google" id="ProtNLM"/>
    </source>
</evidence>
<dbReference type="PANTHER" id="PTHR43791:SF59">
    <property type="entry name" value="TRANSPORTER, PUTATIVE (AFU_ORTHOLOGUE AFUA_1G06550)-RELATED"/>
    <property type="match status" value="1"/>
</dbReference>
<feature type="transmembrane region" description="Helical" evidence="7">
    <location>
        <begin position="351"/>
        <end position="369"/>
    </location>
</feature>
<evidence type="ECO:0000313" key="8">
    <source>
        <dbReference type="EMBL" id="PFH51092.1"/>
    </source>
</evidence>
<evidence type="ECO:0000256" key="3">
    <source>
        <dbReference type="ARBA" id="ARBA00022692"/>
    </source>
</evidence>
<gene>
    <name evidence="8" type="ORF">AMATHDRAFT_192003</name>
</gene>
<dbReference type="AlphaFoldDB" id="A0A2A9NTT6"/>
<dbReference type="Proteomes" id="UP000242287">
    <property type="component" value="Unassembled WGS sequence"/>
</dbReference>
<feature type="compositionally biased region" description="Polar residues" evidence="6">
    <location>
        <begin position="23"/>
        <end position="41"/>
    </location>
</feature>
<keyword evidence="4 7" id="KW-1133">Transmembrane helix</keyword>
<feature type="transmembrane region" description="Helical" evidence="7">
    <location>
        <begin position="149"/>
        <end position="174"/>
    </location>
</feature>
<dbReference type="PANTHER" id="PTHR43791">
    <property type="entry name" value="PERMEASE-RELATED"/>
    <property type="match status" value="1"/>
</dbReference>
<name>A0A2A9NTT6_9AGAR</name>
<dbReference type="GO" id="GO:0016020">
    <property type="term" value="C:membrane"/>
    <property type="evidence" value="ECO:0007669"/>
    <property type="project" value="UniProtKB-SubCell"/>
</dbReference>
<proteinExistence type="predicted"/>
<dbReference type="Pfam" id="PF07690">
    <property type="entry name" value="MFS_1"/>
    <property type="match status" value="1"/>
</dbReference>
<feature type="compositionally biased region" description="Polar residues" evidence="6">
    <location>
        <begin position="1"/>
        <end position="12"/>
    </location>
</feature>
<organism evidence="8 9">
    <name type="scientific">Amanita thiersii Skay4041</name>
    <dbReference type="NCBI Taxonomy" id="703135"/>
    <lineage>
        <taxon>Eukaryota</taxon>
        <taxon>Fungi</taxon>
        <taxon>Dikarya</taxon>
        <taxon>Basidiomycota</taxon>
        <taxon>Agaricomycotina</taxon>
        <taxon>Agaricomycetes</taxon>
        <taxon>Agaricomycetidae</taxon>
        <taxon>Agaricales</taxon>
        <taxon>Pluteineae</taxon>
        <taxon>Amanitaceae</taxon>
        <taxon>Amanita</taxon>
    </lineage>
</organism>
<evidence type="ECO:0000256" key="7">
    <source>
        <dbReference type="SAM" id="Phobius"/>
    </source>
</evidence>
<dbReference type="InterPro" id="IPR036259">
    <property type="entry name" value="MFS_trans_sf"/>
</dbReference>
<feature type="transmembrane region" description="Helical" evidence="7">
    <location>
        <begin position="381"/>
        <end position="399"/>
    </location>
</feature>
<dbReference type="Gene3D" id="1.20.1250.20">
    <property type="entry name" value="MFS general substrate transporter like domains"/>
    <property type="match status" value="3"/>
</dbReference>
<keyword evidence="5 7" id="KW-0472">Membrane</keyword>
<feature type="transmembrane region" description="Helical" evidence="7">
    <location>
        <begin position="444"/>
        <end position="467"/>
    </location>
</feature>
<evidence type="ECO:0000256" key="6">
    <source>
        <dbReference type="SAM" id="MobiDB-lite"/>
    </source>
</evidence>
<feature type="transmembrane region" description="Helical" evidence="7">
    <location>
        <begin position="213"/>
        <end position="237"/>
    </location>
</feature>
<dbReference type="EMBL" id="KZ301992">
    <property type="protein sequence ID" value="PFH51092.1"/>
    <property type="molecule type" value="Genomic_DNA"/>
</dbReference>
<dbReference type="GO" id="GO:0022857">
    <property type="term" value="F:transmembrane transporter activity"/>
    <property type="evidence" value="ECO:0007669"/>
    <property type="project" value="InterPro"/>
</dbReference>